<dbReference type="AlphaFoldDB" id="A0AA92SW78"/>
<reference evidence="3 4" key="1">
    <citation type="submission" date="2018-08" db="EMBL/GenBank/DDBJ databases">
        <title>A genome reference for cultivated species of the human gut microbiota.</title>
        <authorList>
            <person name="Zou Y."/>
            <person name="Xue W."/>
            <person name="Luo G."/>
        </authorList>
    </citation>
    <scope>NUCLEOTIDE SEQUENCE [LARGE SCALE GENOMIC DNA]</scope>
    <source>
        <strain evidence="2 4">OF03-3</strain>
        <strain evidence="1 3">TF06-40</strain>
    </source>
</reference>
<proteinExistence type="predicted"/>
<evidence type="ECO:0000313" key="3">
    <source>
        <dbReference type="Proteomes" id="UP000261187"/>
    </source>
</evidence>
<gene>
    <name evidence="2" type="ORF">DXA63_11725</name>
    <name evidence="1" type="ORF">DXC61_14025</name>
</gene>
<dbReference type="RefSeq" id="WP_117695658.1">
    <property type="nucleotide sequence ID" value="NZ_QSSA01000042.1"/>
</dbReference>
<evidence type="ECO:0000313" key="1">
    <source>
        <dbReference type="EMBL" id="RGL55248.1"/>
    </source>
</evidence>
<dbReference type="Proteomes" id="UP000285604">
    <property type="component" value="Unassembled WGS sequence"/>
</dbReference>
<protein>
    <submittedName>
        <fullName evidence="1">RES domain-containing protein</fullName>
    </submittedName>
</protein>
<organism evidence="1 3">
    <name type="scientific">Segatella copri</name>
    <dbReference type="NCBI Taxonomy" id="165179"/>
    <lineage>
        <taxon>Bacteria</taxon>
        <taxon>Pseudomonadati</taxon>
        <taxon>Bacteroidota</taxon>
        <taxon>Bacteroidia</taxon>
        <taxon>Bacteroidales</taxon>
        <taxon>Prevotellaceae</taxon>
        <taxon>Segatella</taxon>
    </lineage>
</organism>
<evidence type="ECO:0000313" key="2">
    <source>
        <dbReference type="EMBL" id="RGX92167.1"/>
    </source>
</evidence>
<sequence length="360" mass="41827">MTKDELYSKIAEMLPVENTDRKPFRILLSDSLKTYLSYINKTEGIGDEDKKEVAYICEAIKAIVKAQYKGLHAQAFRKLSNLFSGKTGHKGFGNILFVSQLEANNSFYRARVHSGTKKFTYKDMFHIPFSKRGIVQTQRYSFPGYPCLYVGESVYACWEEMHRVDFDLCMISRVVNQKDIFLLDMRIPNKNDFDKNIIRTLYFFPLLLSCMVVVINRDDVFKPEYIIPQLVTEWVITHNDKPETKKKNVLIYGIRYTSSLKTDEFEFPKSKLDNIALFPIDALGANGNKYCPKLVDNFSITNPTCNEFEKLKCGYDIDLGKAGYDDKEFELFANYELSDFGQLEKRLRDTDKFPLYKMSN</sequence>
<comment type="caution">
    <text evidence="1">The sequence shown here is derived from an EMBL/GenBank/DDBJ whole genome shotgun (WGS) entry which is preliminary data.</text>
</comment>
<dbReference type="Proteomes" id="UP000261187">
    <property type="component" value="Unassembled WGS sequence"/>
</dbReference>
<name>A0AA92SW78_9BACT</name>
<dbReference type="EMBL" id="QSSA01000042">
    <property type="protein sequence ID" value="RGL55248.1"/>
    <property type="molecule type" value="Genomic_DNA"/>
</dbReference>
<accession>A0AA92SW78</accession>
<dbReference type="EMBL" id="QSCI01000061">
    <property type="protein sequence ID" value="RGX92167.1"/>
    <property type="molecule type" value="Genomic_DNA"/>
</dbReference>
<evidence type="ECO:0000313" key="4">
    <source>
        <dbReference type="Proteomes" id="UP000285604"/>
    </source>
</evidence>